<dbReference type="GO" id="GO:0000785">
    <property type="term" value="C:chromatin"/>
    <property type="evidence" value="ECO:0007669"/>
    <property type="project" value="TreeGrafter"/>
</dbReference>
<dbReference type="HOGENOM" id="CLU_808884_0_0_1"/>
<dbReference type="GO" id="GO:0005634">
    <property type="term" value="C:nucleus"/>
    <property type="evidence" value="ECO:0007669"/>
    <property type="project" value="TreeGrafter"/>
</dbReference>
<feature type="region of interest" description="Disordered" evidence="3">
    <location>
        <begin position="171"/>
        <end position="255"/>
    </location>
</feature>
<sequence length="343" mass="37328">MATELDFCNHLLQKLLGFERDGKAPFLRAFLQPVDEVENNAPDYYRTIREPMDMGTMGTKLANGLYADAAAFKADFDQIINNCRIYNHDNEAFVKKYADRLEKEIGWEWEGMGKWLAKERRRARQAGTVPAPTTAPTIATSAPPAAPTITTTAPAPSAVAAATTASINAASASTSGAESSSAERDEASNVEPERHMRTSPSPSLGSPSGHGTATPRPSAFLAAALASNRGRQPAEEGVDDDETSRGSRVNGSSDDAVELKEAEMAVQTSWRKIWGPGRLHISMEMWRGKCFSKITRDQWPGSAAAIRAEVLQAFTETCIEQVDLVKEEEEEEAEYAAMLQSLQ</sequence>
<feature type="compositionally biased region" description="Low complexity" evidence="3">
    <location>
        <begin position="199"/>
        <end position="211"/>
    </location>
</feature>
<feature type="compositionally biased region" description="Low complexity" evidence="3">
    <location>
        <begin position="126"/>
        <end position="152"/>
    </location>
</feature>
<dbReference type="GO" id="GO:0006338">
    <property type="term" value="P:chromatin remodeling"/>
    <property type="evidence" value="ECO:0007669"/>
    <property type="project" value="TreeGrafter"/>
</dbReference>
<dbReference type="STRING" id="1043004.A0A074W7G1"/>
<evidence type="ECO:0000256" key="3">
    <source>
        <dbReference type="SAM" id="MobiDB-lite"/>
    </source>
</evidence>
<dbReference type="InterPro" id="IPR050935">
    <property type="entry name" value="Bromo_chromatin_reader"/>
</dbReference>
<feature type="compositionally biased region" description="Basic and acidic residues" evidence="3">
    <location>
        <begin position="181"/>
        <end position="196"/>
    </location>
</feature>
<reference evidence="5 6" key="1">
    <citation type="journal article" date="2014" name="BMC Genomics">
        <title>Genome sequencing of four Aureobasidium pullulans varieties: biotechnological potential, stress tolerance, and description of new species.</title>
        <authorList>
            <person name="Gostin Ar C."/>
            <person name="Ohm R.A."/>
            <person name="Kogej T."/>
            <person name="Sonjak S."/>
            <person name="Turk M."/>
            <person name="Zajc J."/>
            <person name="Zalar P."/>
            <person name="Grube M."/>
            <person name="Sun H."/>
            <person name="Han J."/>
            <person name="Sharma A."/>
            <person name="Chiniquy J."/>
            <person name="Ngan C.Y."/>
            <person name="Lipzen A."/>
            <person name="Barry K."/>
            <person name="Grigoriev I.V."/>
            <person name="Gunde-Cimerman N."/>
        </authorList>
    </citation>
    <scope>NUCLEOTIDE SEQUENCE [LARGE SCALE GENOMIC DNA]</scope>
    <source>
        <strain evidence="5 6">CBS 147.97</strain>
    </source>
</reference>
<evidence type="ECO:0000259" key="4">
    <source>
        <dbReference type="PROSITE" id="PS50014"/>
    </source>
</evidence>
<feature type="region of interest" description="Disordered" evidence="3">
    <location>
        <begin position="123"/>
        <end position="152"/>
    </location>
</feature>
<dbReference type="Gene3D" id="1.20.920.10">
    <property type="entry name" value="Bromodomain-like"/>
    <property type="match status" value="1"/>
</dbReference>
<dbReference type="AlphaFoldDB" id="A0A074W7G1"/>
<dbReference type="RefSeq" id="XP_013422986.1">
    <property type="nucleotide sequence ID" value="XM_013567532.1"/>
</dbReference>
<keyword evidence="6" id="KW-1185">Reference proteome</keyword>
<dbReference type="Pfam" id="PF00439">
    <property type="entry name" value="Bromodomain"/>
    <property type="match status" value="1"/>
</dbReference>
<dbReference type="SUPFAM" id="SSF47370">
    <property type="entry name" value="Bromodomain"/>
    <property type="match status" value="1"/>
</dbReference>
<evidence type="ECO:0000256" key="2">
    <source>
        <dbReference type="PROSITE-ProRule" id="PRU00035"/>
    </source>
</evidence>
<proteinExistence type="predicted"/>
<dbReference type="OrthoDB" id="3930276at2759"/>
<evidence type="ECO:0000313" key="5">
    <source>
        <dbReference type="EMBL" id="KEQ68803.1"/>
    </source>
</evidence>
<dbReference type="InterPro" id="IPR036427">
    <property type="entry name" value="Bromodomain-like_sf"/>
</dbReference>
<gene>
    <name evidence="5" type="ORF">M436DRAFT_86174</name>
</gene>
<protein>
    <submittedName>
        <fullName evidence="5">Bromodomain-containing protein</fullName>
    </submittedName>
</protein>
<keyword evidence="1 2" id="KW-0103">Bromodomain</keyword>
<evidence type="ECO:0000313" key="6">
    <source>
        <dbReference type="Proteomes" id="UP000027730"/>
    </source>
</evidence>
<feature type="compositionally biased region" description="Low complexity" evidence="3">
    <location>
        <begin position="171"/>
        <end position="180"/>
    </location>
</feature>
<evidence type="ECO:0000256" key="1">
    <source>
        <dbReference type="ARBA" id="ARBA00023117"/>
    </source>
</evidence>
<dbReference type="Proteomes" id="UP000027730">
    <property type="component" value="Unassembled WGS sequence"/>
</dbReference>
<dbReference type="InterPro" id="IPR001487">
    <property type="entry name" value="Bromodomain"/>
</dbReference>
<dbReference type="GeneID" id="25417667"/>
<dbReference type="PANTHER" id="PTHR22880:SF225">
    <property type="entry name" value="BROMODOMAIN-CONTAINING PROTEIN BET-1-RELATED"/>
    <property type="match status" value="1"/>
</dbReference>
<dbReference type="EMBL" id="KL584726">
    <property type="protein sequence ID" value="KEQ68803.1"/>
    <property type="molecule type" value="Genomic_DNA"/>
</dbReference>
<dbReference type="GO" id="GO:0006355">
    <property type="term" value="P:regulation of DNA-templated transcription"/>
    <property type="evidence" value="ECO:0007669"/>
    <property type="project" value="TreeGrafter"/>
</dbReference>
<feature type="domain" description="Bromo" evidence="4">
    <location>
        <begin position="22"/>
        <end position="94"/>
    </location>
</feature>
<dbReference type="SMART" id="SM00297">
    <property type="entry name" value="BROMO"/>
    <property type="match status" value="1"/>
</dbReference>
<name>A0A074W7G1_9PEZI</name>
<organism evidence="5 6">
    <name type="scientific">Aureobasidium namibiae CBS 147.97</name>
    <dbReference type="NCBI Taxonomy" id="1043004"/>
    <lineage>
        <taxon>Eukaryota</taxon>
        <taxon>Fungi</taxon>
        <taxon>Dikarya</taxon>
        <taxon>Ascomycota</taxon>
        <taxon>Pezizomycotina</taxon>
        <taxon>Dothideomycetes</taxon>
        <taxon>Dothideomycetidae</taxon>
        <taxon>Dothideales</taxon>
        <taxon>Saccotheciaceae</taxon>
        <taxon>Aureobasidium</taxon>
    </lineage>
</organism>
<dbReference type="PANTHER" id="PTHR22880">
    <property type="entry name" value="FALZ-RELATED BROMODOMAIN-CONTAINING PROTEINS"/>
    <property type="match status" value="1"/>
</dbReference>
<dbReference type="PROSITE" id="PS50014">
    <property type="entry name" value="BROMODOMAIN_2"/>
    <property type="match status" value="1"/>
</dbReference>
<dbReference type="PRINTS" id="PR00503">
    <property type="entry name" value="BROMODOMAIN"/>
</dbReference>
<accession>A0A074W7G1</accession>